<dbReference type="PANTHER" id="PTHR33337:SF30">
    <property type="entry name" value="DUF636 DOMAIN PROTEIN (AFU_ORTHOLOGUE AFUA_1G03180)"/>
    <property type="match status" value="1"/>
</dbReference>
<keyword evidence="4" id="KW-0456">Lyase</keyword>
<dbReference type="Pfam" id="PF04828">
    <property type="entry name" value="GFA"/>
    <property type="match status" value="1"/>
</dbReference>
<dbReference type="Gene3D" id="3.90.1590.10">
    <property type="entry name" value="glutathione-dependent formaldehyde- activating enzyme (gfa)"/>
    <property type="match status" value="1"/>
</dbReference>
<reference evidence="6" key="1">
    <citation type="submission" date="2022-10" db="EMBL/GenBank/DDBJ databases">
        <title>Culturing micro-colonial fungi from biological soil crusts in the Mojave desert and describing Neophaeococcomyces mojavensis, and introducing the new genera and species Taxawa tesnikishii.</title>
        <authorList>
            <person name="Kurbessoian T."/>
            <person name="Stajich J.E."/>
        </authorList>
    </citation>
    <scope>NUCLEOTIDE SEQUENCE</scope>
    <source>
        <strain evidence="6">TK_1</strain>
    </source>
</reference>
<evidence type="ECO:0000256" key="3">
    <source>
        <dbReference type="ARBA" id="ARBA00022833"/>
    </source>
</evidence>
<evidence type="ECO:0000256" key="2">
    <source>
        <dbReference type="ARBA" id="ARBA00022723"/>
    </source>
</evidence>
<dbReference type="PROSITE" id="PS51891">
    <property type="entry name" value="CENP_V_GFA"/>
    <property type="match status" value="1"/>
</dbReference>
<evidence type="ECO:0000259" key="5">
    <source>
        <dbReference type="PROSITE" id="PS51891"/>
    </source>
</evidence>
<evidence type="ECO:0000313" key="7">
    <source>
        <dbReference type="Proteomes" id="UP001172684"/>
    </source>
</evidence>
<comment type="similarity">
    <text evidence="1">Belongs to the Gfa family.</text>
</comment>
<dbReference type="EMBL" id="JAPDRL010000028">
    <property type="protein sequence ID" value="KAJ9665515.1"/>
    <property type="molecule type" value="Genomic_DNA"/>
</dbReference>
<evidence type="ECO:0000256" key="4">
    <source>
        <dbReference type="ARBA" id="ARBA00023239"/>
    </source>
</evidence>
<evidence type="ECO:0000313" key="6">
    <source>
        <dbReference type="EMBL" id="KAJ9665515.1"/>
    </source>
</evidence>
<name>A0ABQ9NW24_9PEZI</name>
<organism evidence="6 7">
    <name type="scientific">Coniosporium apollinis</name>
    <dbReference type="NCBI Taxonomy" id="61459"/>
    <lineage>
        <taxon>Eukaryota</taxon>
        <taxon>Fungi</taxon>
        <taxon>Dikarya</taxon>
        <taxon>Ascomycota</taxon>
        <taxon>Pezizomycotina</taxon>
        <taxon>Dothideomycetes</taxon>
        <taxon>Dothideomycetes incertae sedis</taxon>
        <taxon>Coniosporium</taxon>
    </lineage>
</organism>
<keyword evidence="7" id="KW-1185">Reference proteome</keyword>
<sequence>MPSGSCLCQQLKYEFTGEPTMKALCHCLTCQKVTGSAFSSNLLIPIDSFHVTQGTPKQVDTTHENGMRITLHMCAECGTMIYKEGDSDDLKGMAIVQAGTLDEGLSSANPDAELWIKHRPEWLGELKGVGQAVEFQ</sequence>
<gene>
    <name evidence="6" type="ORF">H2201_004397</name>
</gene>
<keyword evidence="2" id="KW-0479">Metal-binding</keyword>
<dbReference type="InterPro" id="IPR011057">
    <property type="entry name" value="Mss4-like_sf"/>
</dbReference>
<comment type="caution">
    <text evidence="6">The sequence shown here is derived from an EMBL/GenBank/DDBJ whole genome shotgun (WGS) entry which is preliminary data.</text>
</comment>
<feature type="domain" description="CENP-V/GFA" evidence="5">
    <location>
        <begin position="2"/>
        <end position="123"/>
    </location>
</feature>
<dbReference type="PANTHER" id="PTHR33337">
    <property type="entry name" value="GFA DOMAIN-CONTAINING PROTEIN"/>
    <property type="match status" value="1"/>
</dbReference>
<protein>
    <recommendedName>
        <fullName evidence="5">CENP-V/GFA domain-containing protein</fullName>
    </recommendedName>
</protein>
<evidence type="ECO:0000256" key="1">
    <source>
        <dbReference type="ARBA" id="ARBA00005495"/>
    </source>
</evidence>
<keyword evidence="3" id="KW-0862">Zinc</keyword>
<proteinExistence type="inferred from homology"/>
<dbReference type="InterPro" id="IPR006913">
    <property type="entry name" value="CENP-V/GFA"/>
</dbReference>
<dbReference type="SUPFAM" id="SSF51316">
    <property type="entry name" value="Mss4-like"/>
    <property type="match status" value="1"/>
</dbReference>
<dbReference type="Proteomes" id="UP001172684">
    <property type="component" value="Unassembled WGS sequence"/>
</dbReference>
<accession>A0ABQ9NW24</accession>